<feature type="domain" description="2EXR" evidence="1">
    <location>
        <begin position="29"/>
        <end position="122"/>
    </location>
</feature>
<evidence type="ECO:0000313" key="2">
    <source>
        <dbReference type="EMBL" id="KAK2627590.1"/>
    </source>
</evidence>
<accession>A0AAD9T3G4</accession>
<gene>
    <name evidence="2" type="ORF">QTJ16_003556</name>
</gene>
<name>A0AAD9T3G4_9HELO</name>
<dbReference type="Pfam" id="PF20150">
    <property type="entry name" value="2EXR"/>
    <property type="match status" value="1"/>
</dbReference>
<comment type="caution">
    <text evidence="2">The sequence shown here is derived from an EMBL/GenBank/DDBJ whole genome shotgun (WGS) entry which is preliminary data.</text>
</comment>
<dbReference type="PANTHER" id="PTHR35910">
    <property type="entry name" value="2EXR DOMAIN-CONTAINING PROTEIN"/>
    <property type="match status" value="1"/>
</dbReference>
<protein>
    <recommendedName>
        <fullName evidence="1">2EXR domain-containing protein</fullName>
    </recommendedName>
</protein>
<dbReference type="AlphaFoldDB" id="A0AAD9T3G4"/>
<organism evidence="2 3">
    <name type="scientific">Diplocarpon rosae</name>
    <dbReference type="NCBI Taxonomy" id="946125"/>
    <lineage>
        <taxon>Eukaryota</taxon>
        <taxon>Fungi</taxon>
        <taxon>Dikarya</taxon>
        <taxon>Ascomycota</taxon>
        <taxon>Pezizomycotina</taxon>
        <taxon>Leotiomycetes</taxon>
        <taxon>Helotiales</taxon>
        <taxon>Drepanopezizaceae</taxon>
        <taxon>Diplocarpon</taxon>
    </lineage>
</organism>
<dbReference type="InterPro" id="IPR045518">
    <property type="entry name" value="2EXR"/>
</dbReference>
<sequence length="349" mass="39882">MQRPNFFDPPWIDFFTKPCPYFIKQLTTFPQFSRLPRELQLMIWATVVPERRVIQLIGPDSAQTSLPPGTPPASFRLCIRFSIPPILSTCFDARAAGLKIYEKAFVSYLQRPVYFDFDRDYLELDVRTIEYFAGMSEDHDTPLLEPLKVKNLALMNDRPLRAQHLVFYCKLFSRLERLAISEPGPSTFPSPRLALYVQNSVPTVPHTFLPGQNSFRHNWDKLRAPIMQRVSYVRPALAQWEPPLLIIGTDAQWEQHSKNAADIAPAWGGVDPNSMEWESTVVIPSLEYIPRLGTVSPRDGVVSIGKNPLRTGAGFADSDGREHHDIKSLLFHRNPVPTDDTLEYFDDEL</sequence>
<dbReference type="Proteomes" id="UP001285354">
    <property type="component" value="Unassembled WGS sequence"/>
</dbReference>
<keyword evidence="3" id="KW-1185">Reference proteome</keyword>
<dbReference type="PANTHER" id="PTHR35910:SF1">
    <property type="entry name" value="2EXR DOMAIN-CONTAINING PROTEIN"/>
    <property type="match status" value="1"/>
</dbReference>
<proteinExistence type="predicted"/>
<reference evidence="2" key="1">
    <citation type="submission" date="2023-06" db="EMBL/GenBank/DDBJ databases">
        <title>Draft genome of Marssonina rosae.</title>
        <authorList>
            <person name="Cheng Q."/>
        </authorList>
    </citation>
    <scope>NUCLEOTIDE SEQUENCE</scope>
    <source>
        <strain evidence="2">R4</strain>
    </source>
</reference>
<dbReference type="EMBL" id="JAUBYV010000004">
    <property type="protein sequence ID" value="KAK2627590.1"/>
    <property type="molecule type" value="Genomic_DNA"/>
</dbReference>
<evidence type="ECO:0000259" key="1">
    <source>
        <dbReference type="Pfam" id="PF20150"/>
    </source>
</evidence>
<evidence type="ECO:0000313" key="3">
    <source>
        <dbReference type="Proteomes" id="UP001285354"/>
    </source>
</evidence>